<evidence type="ECO:0000256" key="6">
    <source>
        <dbReference type="ARBA" id="ARBA00022692"/>
    </source>
</evidence>
<evidence type="ECO:0000256" key="3">
    <source>
        <dbReference type="ARBA" id="ARBA00005179"/>
    </source>
</evidence>
<protein>
    <submittedName>
        <fullName evidence="15">Cytochrome P450</fullName>
    </submittedName>
</protein>
<evidence type="ECO:0000256" key="1">
    <source>
        <dbReference type="ARBA" id="ARBA00001971"/>
    </source>
</evidence>
<dbReference type="GO" id="GO:0016705">
    <property type="term" value="F:oxidoreductase activity, acting on paired donors, with incorporation or reduction of molecular oxygen"/>
    <property type="evidence" value="ECO:0007669"/>
    <property type="project" value="InterPro"/>
</dbReference>
<dbReference type="PRINTS" id="PR00463">
    <property type="entry name" value="EP450I"/>
</dbReference>
<dbReference type="OrthoDB" id="2789670at2759"/>
<comment type="caution">
    <text evidence="15">The sequence shown here is derived from an EMBL/GenBank/DDBJ whole genome shotgun (WGS) entry which is preliminary data.</text>
</comment>
<dbReference type="CDD" id="cd11065">
    <property type="entry name" value="CYP64-like"/>
    <property type="match status" value="1"/>
</dbReference>
<evidence type="ECO:0000256" key="13">
    <source>
        <dbReference type="PIRSR" id="PIRSR602401-1"/>
    </source>
</evidence>
<dbReference type="Pfam" id="PF00067">
    <property type="entry name" value="p450"/>
    <property type="match status" value="2"/>
</dbReference>
<dbReference type="InterPro" id="IPR017972">
    <property type="entry name" value="Cyt_P450_CS"/>
</dbReference>
<sequence>MAIFSVPVLCATLGAALFLLLHLIRRLACVFHMVHQQYHLLGTFSMLRPRTSGWRSRNGVDSTILGAHFFVLNSTKAVSDLLEKRSNKYSDRPVMPMLKMTGWDRNWAAMAYGDYWRLHRKLFHQYFRAAVVPTYHASSRRAVEGLLQALRNKPDQFKHHIRFMAGTNILRIMYGMEVDSDHDPKLGIVEESVEILSKIAATSAYLVNSFPLLEHVPSWFPGAQFKRDAAKWKPLVDEMFLGPYREARSSIDHGSPRACVLTDMISHVSRNAEGYDSLTLENTVINIAGTAYAGTSEQIQDALDHSILTPRGLSRSVRYLTLLTFVLAMLMYPEVQRTAHQQLDDVVGRDRLPEMEDRDALPFITAVVKECLRWRPPLPLVAHSSLEDDKYREFDIPAGYYVIGNAWAILHDPKRYSDPDTFNPFRFLDSEGRLRDDVLDPTEAFGHGRRICPGRFFALDSVWLAASNILAAFSIEEAVDGLRNPIKPTGEYLAGAISFPAPFEAAFQVRGPDVDLLLR</sequence>
<reference evidence="15 16" key="1">
    <citation type="submission" date="2021-08" db="EMBL/GenBank/DDBJ databases">
        <title>Draft Genome Sequence of Phanerochaete sordida strain YK-624.</title>
        <authorList>
            <person name="Mori T."/>
            <person name="Dohra H."/>
            <person name="Suzuki T."/>
            <person name="Kawagishi H."/>
            <person name="Hirai H."/>
        </authorList>
    </citation>
    <scope>NUCLEOTIDE SEQUENCE [LARGE SCALE GENOMIC DNA]</scope>
    <source>
        <strain evidence="15 16">YK-624</strain>
    </source>
</reference>
<dbReference type="PROSITE" id="PS00086">
    <property type="entry name" value="CYTOCHROME_P450"/>
    <property type="match status" value="1"/>
</dbReference>
<dbReference type="Gene3D" id="1.10.630.10">
    <property type="entry name" value="Cytochrome P450"/>
    <property type="match status" value="1"/>
</dbReference>
<comment type="pathway">
    <text evidence="3">Secondary metabolite biosynthesis.</text>
</comment>
<keyword evidence="7 13" id="KW-0479">Metal-binding</keyword>
<evidence type="ECO:0000256" key="2">
    <source>
        <dbReference type="ARBA" id="ARBA00004167"/>
    </source>
</evidence>
<evidence type="ECO:0000313" key="15">
    <source>
        <dbReference type="EMBL" id="GJE98987.1"/>
    </source>
</evidence>
<evidence type="ECO:0000256" key="5">
    <source>
        <dbReference type="ARBA" id="ARBA00022617"/>
    </source>
</evidence>
<keyword evidence="5 13" id="KW-0349">Heme</keyword>
<dbReference type="InterPro" id="IPR050364">
    <property type="entry name" value="Cytochrome_P450_fung"/>
</dbReference>
<evidence type="ECO:0000313" key="16">
    <source>
        <dbReference type="Proteomes" id="UP000703269"/>
    </source>
</evidence>
<dbReference type="PANTHER" id="PTHR46300:SF7">
    <property type="entry name" value="P450, PUTATIVE (EUROFUNG)-RELATED"/>
    <property type="match status" value="1"/>
</dbReference>
<name>A0A9P3GNW7_9APHY</name>
<dbReference type="AlphaFoldDB" id="A0A9P3GNW7"/>
<dbReference type="SUPFAM" id="SSF48264">
    <property type="entry name" value="Cytochrome P450"/>
    <property type="match status" value="1"/>
</dbReference>
<keyword evidence="9 14" id="KW-0560">Oxidoreductase</keyword>
<accession>A0A9P3GNW7</accession>
<comment type="subcellular location">
    <subcellularLocation>
        <location evidence="2">Membrane</location>
        <topology evidence="2">Single-pass membrane protein</topology>
    </subcellularLocation>
</comment>
<dbReference type="GO" id="GO:0005506">
    <property type="term" value="F:iron ion binding"/>
    <property type="evidence" value="ECO:0007669"/>
    <property type="project" value="InterPro"/>
</dbReference>
<keyword evidence="16" id="KW-1185">Reference proteome</keyword>
<dbReference type="InterPro" id="IPR001128">
    <property type="entry name" value="Cyt_P450"/>
</dbReference>
<feature type="binding site" description="axial binding residue" evidence="13">
    <location>
        <position position="452"/>
    </location>
    <ligand>
        <name>heme</name>
        <dbReference type="ChEBI" id="CHEBI:30413"/>
    </ligand>
    <ligandPart>
        <name>Fe</name>
        <dbReference type="ChEBI" id="CHEBI:18248"/>
    </ligandPart>
</feature>
<evidence type="ECO:0000256" key="4">
    <source>
        <dbReference type="ARBA" id="ARBA00010617"/>
    </source>
</evidence>
<comment type="cofactor">
    <cofactor evidence="1 13">
        <name>heme</name>
        <dbReference type="ChEBI" id="CHEBI:30413"/>
    </cofactor>
</comment>
<dbReference type="PRINTS" id="PR00385">
    <property type="entry name" value="P450"/>
</dbReference>
<evidence type="ECO:0000256" key="12">
    <source>
        <dbReference type="ARBA" id="ARBA00023136"/>
    </source>
</evidence>
<proteinExistence type="inferred from homology"/>
<keyword evidence="12" id="KW-0472">Membrane</keyword>
<dbReference type="GO" id="GO:0004497">
    <property type="term" value="F:monooxygenase activity"/>
    <property type="evidence" value="ECO:0007669"/>
    <property type="project" value="UniProtKB-KW"/>
</dbReference>
<evidence type="ECO:0000256" key="8">
    <source>
        <dbReference type="ARBA" id="ARBA00022989"/>
    </source>
</evidence>
<evidence type="ECO:0000256" key="14">
    <source>
        <dbReference type="RuleBase" id="RU000461"/>
    </source>
</evidence>
<evidence type="ECO:0000256" key="10">
    <source>
        <dbReference type="ARBA" id="ARBA00023004"/>
    </source>
</evidence>
<dbReference type="InterPro" id="IPR036396">
    <property type="entry name" value="Cyt_P450_sf"/>
</dbReference>
<gene>
    <name evidence="15" type="ORF">PsYK624_152250</name>
</gene>
<evidence type="ECO:0000256" key="9">
    <source>
        <dbReference type="ARBA" id="ARBA00023002"/>
    </source>
</evidence>
<dbReference type="GO" id="GO:0020037">
    <property type="term" value="F:heme binding"/>
    <property type="evidence" value="ECO:0007669"/>
    <property type="project" value="InterPro"/>
</dbReference>
<keyword evidence="8" id="KW-1133">Transmembrane helix</keyword>
<evidence type="ECO:0000256" key="7">
    <source>
        <dbReference type="ARBA" id="ARBA00022723"/>
    </source>
</evidence>
<evidence type="ECO:0000256" key="11">
    <source>
        <dbReference type="ARBA" id="ARBA00023033"/>
    </source>
</evidence>
<organism evidence="15 16">
    <name type="scientific">Phanerochaete sordida</name>
    <dbReference type="NCBI Taxonomy" id="48140"/>
    <lineage>
        <taxon>Eukaryota</taxon>
        <taxon>Fungi</taxon>
        <taxon>Dikarya</taxon>
        <taxon>Basidiomycota</taxon>
        <taxon>Agaricomycotina</taxon>
        <taxon>Agaricomycetes</taxon>
        <taxon>Polyporales</taxon>
        <taxon>Phanerochaetaceae</taxon>
        <taxon>Phanerochaete</taxon>
    </lineage>
</organism>
<comment type="similarity">
    <text evidence="4 14">Belongs to the cytochrome P450 family.</text>
</comment>
<keyword evidence="6" id="KW-0812">Transmembrane</keyword>
<dbReference type="GO" id="GO:0016020">
    <property type="term" value="C:membrane"/>
    <property type="evidence" value="ECO:0007669"/>
    <property type="project" value="UniProtKB-SubCell"/>
</dbReference>
<dbReference type="EMBL" id="BPQB01000098">
    <property type="protein sequence ID" value="GJE98987.1"/>
    <property type="molecule type" value="Genomic_DNA"/>
</dbReference>
<dbReference type="Proteomes" id="UP000703269">
    <property type="component" value="Unassembled WGS sequence"/>
</dbReference>
<keyword evidence="10 13" id="KW-0408">Iron</keyword>
<dbReference type="PANTHER" id="PTHR46300">
    <property type="entry name" value="P450, PUTATIVE (EUROFUNG)-RELATED-RELATED"/>
    <property type="match status" value="1"/>
</dbReference>
<dbReference type="InterPro" id="IPR002401">
    <property type="entry name" value="Cyt_P450_E_grp-I"/>
</dbReference>
<keyword evidence="11 14" id="KW-0503">Monooxygenase</keyword>